<name>D9PXJ4_METTM</name>
<evidence type="ECO:0000313" key="2">
    <source>
        <dbReference type="Proteomes" id="UP000000345"/>
    </source>
</evidence>
<dbReference type="EMBL" id="CP001710">
    <property type="protein sequence ID" value="ADL58942.1"/>
    <property type="molecule type" value="Genomic_DNA"/>
</dbReference>
<organism evidence="1 2">
    <name type="scientific">Methanothermobacter marburgensis (strain ATCC BAA-927 / DSM 2133 / JCM 14651 / NBRC 100331 / OCM 82 / Marburg)</name>
    <name type="common">Methanobacterium thermoautotrophicum</name>
    <dbReference type="NCBI Taxonomy" id="79929"/>
    <lineage>
        <taxon>Archaea</taxon>
        <taxon>Methanobacteriati</taxon>
        <taxon>Methanobacteriota</taxon>
        <taxon>Methanomada group</taxon>
        <taxon>Methanobacteria</taxon>
        <taxon>Methanobacteriales</taxon>
        <taxon>Methanobacteriaceae</taxon>
        <taxon>Methanothermobacter</taxon>
    </lineage>
</organism>
<reference evidence="1 2" key="2">
    <citation type="journal article" date="2010" name="J. Bacteriol.">
        <title>Complete genome sequence of Methanothermobacter marburgensis, a methanoarchaeon model organism.</title>
        <authorList>
            <person name="Liesegang H."/>
            <person name="Kaster A.K."/>
            <person name="Wiezer A."/>
            <person name="Goenrich M."/>
            <person name="Wollherr A."/>
            <person name="Seedorf H."/>
            <person name="Gottschalk G."/>
            <person name="Thauer R.K."/>
        </authorList>
    </citation>
    <scope>NUCLEOTIDE SEQUENCE [LARGE SCALE GENOMIC DNA]</scope>
    <source>
        <strain evidence="2">ATCC BAA-927 / DSM 2133 / JCM 14651 / NBRC 100331 / OCM 82 / Marburg</strain>
    </source>
</reference>
<gene>
    <name evidence="1" type="ordered locus">MTBMA_c13550</name>
</gene>
<accession>D9PXJ4</accession>
<dbReference type="Proteomes" id="UP000000345">
    <property type="component" value="Chromosome"/>
</dbReference>
<dbReference type="AlphaFoldDB" id="D9PXJ4"/>
<dbReference type="HOGENOM" id="CLU_1113868_0_0_2"/>
<dbReference type="PaxDb" id="79929-MTBMA_c13550"/>
<sequence>MFTGSVTVDGVELPEAFLGSAPFTAAPYFGHRSRLYEMDLKRRPENIAEVLMGAYDAGVRGFQIIPEGSVLEALEMAVDAGCSFRLMGTVREGRLEEDLGTLMDLGAVAVLLDEHYTDLLPAVEVAGILDEIEVISGLITTMPGATTRRLIDEGVDNFQLYMIPLNRLGYMMDFPVFLEEERAKLRDLLLELGKVVVAEKVLAAGILSPGEAFKFLGGADYVDMVTVGAASAIEVKETFGELFRL</sequence>
<protein>
    <submittedName>
        <fullName evidence="1">Uncharacterized protein</fullName>
    </submittedName>
</protein>
<evidence type="ECO:0000313" key="1">
    <source>
        <dbReference type="EMBL" id="ADL58942.1"/>
    </source>
</evidence>
<proteinExistence type="predicted"/>
<reference key="1">
    <citation type="submission" date="2009-08" db="EMBL/GenBank/DDBJ databases">
        <title>The genome sequence of Methanothermobacter marburgensis.</title>
        <authorList>
            <person name="Kaster A."/>
            <person name="Seedorf H."/>
            <person name="Goenrich M."/>
            <person name="Wiezer A."/>
            <person name="Liesegang H."/>
            <person name="Thauer R."/>
            <person name="Gottschalk G."/>
        </authorList>
    </citation>
    <scope>NUCLEOTIDE SEQUENCE</scope>
    <source>
        <strain>Marburg</strain>
    </source>
</reference>
<keyword evidence="2" id="KW-1185">Reference proteome</keyword>
<dbReference type="KEGG" id="mmg:MTBMA_c13550"/>
<dbReference type="STRING" id="79929.MTBMA_c13550"/>